<organism evidence="5 6">
    <name type="scientific">Neobacillus mesonae</name>
    <dbReference type="NCBI Taxonomy" id="1193713"/>
    <lineage>
        <taxon>Bacteria</taxon>
        <taxon>Bacillati</taxon>
        <taxon>Bacillota</taxon>
        <taxon>Bacilli</taxon>
        <taxon>Bacillales</taxon>
        <taxon>Bacillaceae</taxon>
        <taxon>Neobacillus</taxon>
    </lineage>
</organism>
<reference evidence="5 6" key="1">
    <citation type="submission" date="2017-07" db="EMBL/GenBank/DDBJ databases">
        <title>The complete genome sequence of Bacillus mesonae strain H20-5, an efficient strain improving plant abiotic stress resistance.</title>
        <authorList>
            <person name="Kim S.Y."/>
            <person name="Song H."/>
            <person name="Sang M.K."/>
            <person name="Weon H.-Y."/>
            <person name="Song J."/>
        </authorList>
    </citation>
    <scope>NUCLEOTIDE SEQUENCE [LARGE SCALE GENOMIC DNA]</scope>
    <source>
        <strain evidence="5 6">H20-5</strain>
    </source>
</reference>
<dbReference type="SUPFAM" id="SSF53335">
    <property type="entry name" value="S-adenosyl-L-methionine-dependent methyltransferases"/>
    <property type="match status" value="1"/>
</dbReference>
<comment type="similarity">
    <text evidence="1">Belongs to the methyltransferase superfamily.</text>
</comment>
<dbReference type="EMBL" id="CP022572">
    <property type="protein sequence ID" value="AZU60246.1"/>
    <property type="molecule type" value="Genomic_DNA"/>
</dbReference>
<gene>
    <name evidence="5" type="ORF">CHR53_02605</name>
</gene>
<evidence type="ECO:0000259" key="4">
    <source>
        <dbReference type="Pfam" id="PF08241"/>
    </source>
</evidence>
<dbReference type="OrthoDB" id="9797252at2"/>
<dbReference type="InterPro" id="IPR029063">
    <property type="entry name" value="SAM-dependent_MTases_sf"/>
</dbReference>
<accession>A0A3Q9QSC0</accession>
<feature type="domain" description="Methyltransferase type 11" evidence="4">
    <location>
        <begin position="42"/>
        <end position="135"/>
    </location>
</feature>
<dbReference type="Gene3D" id="3.40.50.150">
    <property type="entry name" value="Vaccinia Virus protein VP39"/>
    <property type="match status" value="1"/>
</dbReference>
<evidence type="ECO:0000256" key="3">
    <source>
        <dbReference type="ARBA" id="ARBA00022679"/>
    </source>
</evidence>
<dbReference type="KEGG" id="nmk:CHR53_02605"/>
<protein>
    <recommendedName>
        <fullName evidence="4">Methyltransferase type 11 domain-containing protein</fullName>
    </recommendedName>
</protein>
<keyword evidence="6" id="KW-1185">Reference proteome</keyword>
<dbReference type="GO" id="GO:0008757">
    <property type="term" value="F:S-adenosylmethionine-dependent methyltransferase activity"/>
    <property type="evidence" value="ECO:0007669"/>
    <property type="project" value="InterPro"/>
</dbReference>
<evidence type="ECO:0000313" key="6">
    <source>
        <dbReference type="Proteomes" id="UP000282892"/>
    </source>
</evidence>
<keyword evidence="2" id="KW-0489">Methyltransferase</keyword>
<sequence>MEKVDFGQVANSYARSREDIPIALMESLQLRNFIFEGKKVADIGCGTGALTRKIAMRRADIVGVEPSENLLEQAKTLNKVKNFMIPYLKGSAENTGLLDSQYDIVTVMRAWHWFDREKAIREMKRILKKNGTMIVIDSGFLSGAPVVETTYKVLHKFVDAGLKPAGSKAESRQRINGFPVEWFAEWQAAGLEVRDFYKQKYSVEFTKNEWVERVESISWLAGLDEARRKLALNELSSSLKEEASFTIPHECNVCILRLAD</sequence>
<evidence type="ECO:0000256" key="1">
    <source>
        <dbReference type="ARBA" id="ARBA00008361"/>
    </source>
</evidence>
<dbReference type="Pfam" id="PF08241">
    <property type="entry name" value="Methyltransf_11"/>
    <property type="match status" value="1"/>
</dbReference>
<dbReference type="Proteomes" id="UP000282892">
    <property type="component" value="Chromosome"/>
</dbReference>
<dbReference type="CDD" id="cd02440">
    <property type="entry name" value="AdoMet_MTases"/>
    <property type="match status" value="1"/>
</dbReference>
<dbReference type="PANTHER" id="PTHR44942">
    <property type="entry name" value="METHYLTRANSF_11 DOMAIN-CONTAINING PROTEIN"/>
    <property type="match status" value="1"/>
</dbReference>
<evidence type="ECO:0000256" key="2">
    <source>
        <dbReference type="ARBA" id="ARBA00022603"/>
    </source>
</evidence>
<dbReference type="RefSeq" id="WP_127484792.1">
    <property type="nucleotide sequence ID" value="NZ_CP022572.1"/>
</dbReference>
<name>A0A3Q9QSC0_9BACI</name>
<evidence type="ECO:0000313" key="5">
    <source>
        <dbReference type="EMBL" id="AZU60246.1"/>
    </source>
</evidence>
<dbReference type="PANTHER" id="PTHR44942:SF4">
    <property type="entry name" value="METHYLTRANSFERASE TYPE 11 DOMAIN-CONTAINING PROTEIN"/>
    <property type="match status" value="1"/>
</dbReference>
<dbReference type="InterPro" id="IPR013216">
    <property type="entry name" value="Methyltransf_11"/>
</dbReference>
<dbReference type="AlphaFoldDB" id="A0A3Q9QSC0"/>
<dbReference type="GO" id="GO:0032259">
    <property type="term" value="P:methylation"/>
    <property type="evidence" value="ECO:0007669"/>
    <property type="project" value="UniProtKB-KW"/>
</dbReference>
<proteinExistence type="inferred from homology"/>
<dbReference type="InterPro" id="IPR051052">
    <property type="entry name" value="Diverse_substrate_MTase"/>
</dbReference>
<keyword evidence="3" id="KW-0808">Transferase</keyword>